<dbReference type="Gene3D" id="1.10.150.130">
    <property type="match status" value="1"/>
</dbReference>
<dbReference type="InterPro" id="IPR011010">
    <property type="entry name" value="DNA_brk_join_enz"/>
</dbReference>
<dbReference type="Proteomes" id="UP001297422">
    <property type="component" value="Unassembled WGS sequence"/>
</dbReference>
<name>A0AAJ1EQV7_MEDGN</name>
<dbReference type="InterPro" id="IPR010998">
    <property type="entry name" value="Integrase_recombinase_N"/>
</dbReference>
<sequence>MKKNYIRMWDYRIRNTLGNIRVLDFKTSHVRTFFSALPDEGLAHSTIKGLYGLLNPSFELAVEDGIIRKNPVTGTLGDYGAPAKEKEALTLEQQENF</sequence>
<comment type="caution">
    <text evidence="2">The sequence shown here is derived from an EMBL/GenBank/DDBJ whole genome shotgun (WGS) entry which is preliminary data.</text>
</comment>
<dbReference type="EMBL" id="JAJBNC010000013">
    <property type="protein sequence ID" value="MCB5493942.1"/>
    <property type="molecule type" value="Genomic_DNA"/>
</dbReference>
<accession>A0AAJ1EQV7</accession>
<evidence type="ECO:0000313" key="2">
    <source>
        <dbReference type="EMBL" id="MCB5493942.1"/>
    </source>
</evidence>
<protein>
    <submittedName>
        <fullName evidence="2">Uncharacterized protein</fullName>
    </submittedName>
</protein>
<gene>
    <name evidence="2" type="ORF">LIQ10_09330</name>
</gene>
<proteinExistence type="predicted"/>
<organism evidence="2 3">
    <name type="scientific">Mediterraneibacter gnavus</name>
    <name type="common">Ruminococcus gnavus</name>
    <dbReference type="NCBI Taxonomy" id="33038"/>
    <lineage>
        <taxon>Bacteria</taxon>
        <taxon>Bacillati</taxon>
        <taxon>Bacillota</taxon>
        <taxon>Clostridia</taxon>
        <taxon>Lachnospirales</taxon>
        <taxon>Lachnospiraceae</taxon>
        <taxon>Mediterraneibacter</taxon>
    </lineage>
</organism>
<evidence type="ECO:0000256" key="1">
    <source>
        <dbReference type="ARBA" id="ARBA00023125"/>
    </source>
</evidence>
<keyword evidence="1" id="KW-0238">DNA-binding</keyword>
<dbReference type="SUPFAM" id="SSF56349">
    <property type="entry name" value="DNA breaking-rejoining enzymes"/>
    <property type="match status" value="1"/>
</dbReference>
<dbReference type="GO" id="GO:0003677">
    <property type="term" value="F:DNA binding"/>
    <property type="evidence" value="ECO:0007669"/>
    <property type="project" value="UniProtKB-KW"/>
</dbReference>
<dbReference type="AlphaFoldDB" id="A0AAJ1EQV7"/>
<dbReference type="RefSeq" id="WP_173878949.1">
    <property type="nucleotide sequence ID" value="NZ_BAABXV010000001.1"/>
</dbReference>
<reference evidence="2" key="1">
    <citation type="submission" date="2021-10" db="EMBL/GenBank/DDBJ databases">
        <title>Collection of gut derived symbiotic bacterial strains cultured from healthy donors.</title>
        <authorList>
            <person name="Lin H."/>
            <person name="Littmann E."/>
            <person name="Claire K."/>
            <person name="Pamer E."/>
        </authorList>
    </citation>
    <scope>NUCLEOTIDE SEQUENCE</scope>
    <source>
        <strain evidence="2">MSK.23.4</strain>
    </source>
</reference>
<evidence type="ECO:0000313" key="3">
    <source>
        <dbReference type="Proteomes" id="UP001297422"/>
    </source>
</evidence>